<feature type="transmembrane region" description="Helical" evidence="1">
    <location>
        <begin position="177"/>
        <end position="198"/>
    </location>
</feature>
<keyword evidence="1" id="KW-0472">Membrane</keyword>
<evidence type="ECO:0000256" key="1">
    <source>
        <dbReference type="SAM" id="Phobius"/>
    </source>
</evidence>
<keyword evidence="1" id="KW-0812">Transmembrane</keyword>
<dbReference type="EMBL" id="JARIHO010000082">
    <property type="protein sequence ID" value="KAJ7309317.1"/>
    <property type="molecule type" value="Genomic_DNA"/>
</dbReference>
<organism evidence="2 3">
    <name type="scientific">Mycena albidolilacea</name>
    <dbReference type="NCBI Taxonomy" id="1033008"/>
    <lineage>
        <taxon>Eukaryota</taxon>
        <taxon>Fungi</taxon>
        <taxon>Dikarya</taxon>
        <taxon>Basidiomycota</taxon>
        <taxon>Agaricomycotina</taxon>
        <taxon>Agaricomycetes</taxon>
        <taxon>Agaricomycetidae</taxon>
        <taxon>Agaricales</taxon>
        <taxon>Marasmiineae</taxon>
        <taxon>Mycenaceae</taxon>
        <taxon>Mycena</taxon>
    </lineage>
</organism>
<dbReference type="Proteomes" id="UP001218218">
    <property type="component" value="Unassembled WGS sequence"/>
</dbReference>
<protein>
    <submittedName>
        <fullName evidence="2">Uncharacterized protein</fullName>
    </submittedName>
</protein>
<sequence length="238" mass="26238">MTNYTIEAHLFDAYYCTALLSTFGTCTQLLLFGNLLVLLFNTTSLLHSWIRAGRGWLVATTCAMGLFAAVHLALKMAGTVLSWRSFYLGVQGDAARASSMLSRGDVLDVVGDYLLVANNIATDGLFLHRCYVIWGRDIKVVIFPTLSLVVSAVLGSIGAPQPDKIGGSDHRDFLRLFGMIILTNLILMALTAGRIWWVRRAVVSALQRSITRTYDTVIAMMYDEASSLRMTNFSLLVL</sequence>
<accession>A0AAD6Z600</accession>
<keyword evidence="3" id="KW-1185">Reference proteome</keyword>
<feature type="transmembrane region" description="Helical" evidence="1">
    <location>
        <begin position="138"/>
        <end position="157"/>
    </location>
</feature>
<proteinExistence type="predicted"/>
<keyword evidence="1" id="KW-1133">Transmembrane helix</keyword>
<gene>
    <name evidence="2" type="ORF">DFH08DRAFT_974791</name>
</gene>
<comment type="caution">
    <text evidence="2">The sequence shown here is derived from an EMBL/GenBank/DDBJ whole genome shotgun (WGS) entry which is preliminary data.</text>
</comment>
<evidence type="ECO:0000313" key="3">
    <source>
        <dbReference type="Proteomes" id="UP001218218"/>
    </source>
</evidence>
<feature type="transmembrane region" description="Helical" evidence="1">
    <location>
        <begin position="56"/>
        <end position="74"/>
    </location>
</feature>
<name>A0AAD6Z600_9AGAR</name>
<dbReference type="AlphaFoldDB" id="A0AAD6Z600"/>
<reference evidence="2" key="1">
    <citation type="submission" date="2023-03" db="EMBL/GenBank/DDBJ databases">
        <title>Massive genome expansion in bonnet fungi (Mycena s.s.) driven by repeated elements and novel gene families across ecological guilds.</title>
        <authorList>
            <consortium name="Lawrence Berkeley National Laboratory"/>
            <person name="Harder C.B."/>
            <person name="Miyauchi S."/>
            <person name="Viragh M."/>
            <person name="Kuo A."/>
            <person name="Thoen E."/>
            <person name="Andreopoulos B."/>
            <person name="Lu D."/>
            <person name="Skrede I."/>
            <person name="Drula E."/>
            <person name="Henrissat B."/>
            <person name="Morin E."/>
            <person name="Kohler A."/>
            <person name="Barry K."/>
            <person name="LaButti K."/>
            <person name="Morin E."/>
            <person name="Salamov A."/>
            <person name="Lipzen A."/>
            <person name="Mereny Z."/>
            <person name="Hegedus B."/>
            <person name="Baldrian P."/>
            <person name="Stursova M."/>
            <person name="Weitz H."/>
            <person name="Taylor A."/>
            <person name="Grigoriev I.V."/>
            <person name="Nagy L.G."/>
            <person name="Martin F."/>
            <person name="Kauserud H."/>
        </authorList>
    </citation>
    <scope>NUCLEOTIDE SEQUENCE</scope>
    <source>
        <strain evidence="2">CBHHK002</strain>
    </source>
</reference>
<evidence type="ECO:0000313" key="2">
    <source>
        <dbReference type="EMBL" id="KAJ7309317.1"/>
    </source>
</evidence>